<evidence type="ECO:0000313" key="3">
    <source>
        <dbReference type="Proteomes" id="UP000571324"/>
    </source>
</evidence>
<dbReference type="Proteomes" id="UP000571324">
    <property type="component" value="Unassembled WGS sequence"/>
</dbReference>
<dbReference type="PROSITE" id="PS50835">
    <property type="entry name" value="IG_LIKE"/>
    <property type="match status" value="1"/>
</dbReference>
<sequence length="85" mass="9385">FPPTVSVAKTQIQQKPWLETTEGTGINISCSHGNIQANEYIFWYRQHPGQGPEIFTVTVKASKELPNSAGHLLVSADRQSSALYL</sequence>
<dbReference type="Gene3D" id="2.60.40.10">
    <property type="entry name" value="Immunoglobulins"/>
    <property type="match status" value="1"/>
</dbReference>
<dbReference type="OrthoDB" id="9631130at2759"/>
<proteinExistence type="predicted"/>
<protein>
    <submittedName>
        <fullName evidence="2">TVA4 protein</fullName>
    </submittedName>
</protein>
<feature type="non-terminal residue" evidence="2">
    <location>
        <position position="1"/>
    </location>
</feature>
<dbReference type="InterPro" id="IPR036179">
    <property type="entry name" value="Ig-like_dom_sf"/>
</dbReference>
<dbReference type="InterPro" id="IPR007110">
    <property type="entry name" value="Ig-like_dom"/>
</dbReference>
<feature type="non-terminal residue" evidence="2">
    <location>
        <position position="85"/>
    </location>
</feature>
<dbReference type="InterPro" id="IPR013783">
    <property type="entry name" value="Ig-like_fold"/>
</dbReference>
<gene>
    <name evidence="2" type="primary">Trav4_0</name>
    <name evidence="2" type="ORF">ORISOL_R15064</name>
</gene>
<dbReference type="EMBL" id="VZRL01000054">
    <property type="protein sequence ID" value="NWV16124.1"/>
    <property type="molecule type" value="Genomic_DNA"/>
</dbReference>
<evidence type="ECO:0000259" key="1">
    <source>
        <dbReference type="PROSITE" id="PS50835"/>
    </source>
</evidence>
<organism evidence="2 3">
    <name type="scientific">Origma solitaria</name>
    <dbReference type="NCBI Taxonomy" id="720586"/>
    <lineage>
        <taxon>Eukaryota</taxon>
        <taxon>Metazoa</taxon>
        <taxon>Chordata</taxon>
        <taxon>Craniata</taxon>
        <taxon>Vertebrata</taxon>
        <taxon>Euteleostomi</taxon>
        <taxon>Archelosauria</taxon>
        <taxon>Archosauria</taxon>
        <taxon>Dinosauria</taxon>
        <taxon>Saurischia</taxon>
        <taxon>Theropoda</taxon>
        <taxon>Coelurosauria</taxon>
        <taxon>Aves</taxon>
        <taxon>Neognathae</taxon>
        <taxon>Neoaves</taxon>
        <taxon>Telluraves</taxon>
        <taxon>Australaves</taxon>
        <taxon>Passeriformes</taxon>
        <taxon>Meliphagoidea</taxon>
        <taxon>Acanthizidae</taxon>
        <taxon>Origma</taxon>
    </lineage>
</organism>
<feature type="domain" description="Ig-like" evidence="1">
    <location>
        <begin position="3"/>
        <end position="85"/>
    </location>
</feature>
<keyword evidence="3" id="KW-1185">Reference proteome</keyword>
<reference evidence="2 3" key="1">
    <citation type="submission" date="2019-09" db="EMBL/GenBank/DDBJ databases">
        <title>Bird 10,000 Genomes (B10K) Project - Family phase.</title>
        <authorList>
            <person name="Zhang G."/>
        </authorList>
    </citation>
    <scope>NUCLEOTIDE SEQUENCE [LARGE SCALE GENOMIC DNA]</scope>
    <source>
        <strain evidence="2">B10K-DU-029-52</strain>
    </source>
</reference>
<dbReference type="SUPFAM" id="SSF48726">
    <property type="entry name" value="Immunoglobulin"/>
    <property type="match status" value="1"/>
</dbReference>
<name>A0A7K6CN08_9PASS</name>
<comment type="caution">
    <text evidence="2">The sequence shown here is derived from an EMBL/GenBank/DDBJ whole genome shotgun (WGS) entry which is preliminary data.</text>
</comment>
<evidence type="ECO:0000313" key="2">
    <source>
        <dbReference type="EMBL" id="NWV16124.1"/>
    </source>
</evidence>
<accession>A0A7K6CN08</accession>
<dbReference type="AlphaFoldDB" id="A0A7K6CN08"/>